<accession>A0A179F689</accession>
<dbReference type="InterPro" id="IPR052254">
    <property type="entry name" value="CUL4-DDB1_E3_ligase_receptor"/>
</dbReference>
<dbReference type="OrthoDB" id="128867at2759"/>
<proteinExistence type="predicted"/>
<dbReference type="RefSeq" id="XP_018138764.1">
    <property type="nucleotide sequence ID" value="XM_018294436.1"/>
</dbReference>
<dbReference type="AlphaFoldDB" id="A0A179F689"/>
<name>A0A179F689_METCM</name>
<protein>
    <submittedName>
        <fullName evidence="3">Myocyte-specific enhancer factor 2d</fullName>
    </submittedName>
</protein>
<dbReference type="PANTHER" id="PTHR44472:SF1">
    <property type="entry name" value="DDB1 AND CUL4 ASSOCIATED FACTOR 4"/>
    <property type="match status" value="1"/>
</dbReference>
<dbReference type="InterPro" id="IPR015943">
    <property type="entry name" value="WD40/YVTN_repeat-like_dom_sf"/>
</dbReference>
<dbReference type="GeneID" id="28858430"/>
<dbReference type="EMBL" id="LSBJ02000001">
    <property type="protein sequence ID" value="OAQ60955.1"/>
    <property type="molecule type" value="Genomic_DNA"/>
</dbReference>
<dbReference type="KEGG" id="pchm:VFPPC_16683"/>
<gene>
    <name evidence="3" type="ORF">VFPPC_16683</name>
</gene>
<evidence type="ECO:0000313" key="3">
    <source>
        <dbReference type="EMBL" id="OAQ60955.1"/>
    </source>
</evidence>
<dbReference type="PANTHER" id="PTHR44472">
    <property type="entry name" value="DDB1- AND CUL4-ASSOCIATED FACTOR 4-RELATED"/>
    <property type="match status" value="1"/>
</dbReference>
<keyword evidence="2" id="KW-0677">Repeat</keyword>
<dbReference type="InterPro" id="IPR036322">
    <property type="entry name" value="WD40_repeat_dom_sf"/>
</dbReference>
<sequence>MEIPGYYYDTVKKKYFKVAKSSTASSTSYSSDAIKRRKVQEASQQEAHRKAQLVKRHIKRHILQKDIVSGGLLNREITRDYLPEDGRGRRYDGDIGAAAWAGGLQAKGGIPFMPSFGRGREVNMSCFWVGGGVAYATLDEESLLGTYISTDENDVLSFGTDPVTGERPRVPQFRTEMIRCPQMSSIKYHEPTHKMLLTSREPDRSCGLYLFSPVISEDDRNGGRWMLGETDHYQRLTVHRRLNDEWLVHQSTPAPPSSDLLCVMGTNSGIVRVRCNDSMSWIAPPKPPKGTQLPLEIFDQDFQQANHNVILAGGRQPRLWTTDLRTPATEWSYVQQPSSIAHLRSVNEHQVLTAGLRDKMGLYDMRFMKKAAGGTGALLSFPGYKNAAHFHAGWDVSTELGVVAAAQDDGTVKLFSLQTGRILRSRVLDGVRTDTPVKALMFNSMGDRDKVPSLWVGKGQALTKFSFASRTLEDEA</sequence>
<evidence type="ECO:0000256" key="2">
    <source>
        <dbReference type="ARBA" id="ARBA00022737"/>
    </source>
</evidence>
<keyword evidence="1" id="KW-0853">WD repeat</keyword>
<evidence type="ECO:0000313" key="4">
    <source>
        <dbReference type="Proteomes" id="UP000078397"/>
    </source>
</evidence>
<dbReference type="GO" id="GO:0080008">
    <property type="term" value="C:Cul4-RING E3 ubiquitin ligase complex"/>
    <property type="evidence" value="ECO:0007669"/>
    <property type="project" value="TreeGrafter"/>
</dbReference>
<comment type="caution">
    <text evidence="3">The sequence shown here is derived from an EMBL/GenBank/DDBJ whole genome shotgun (WGS) entry which is preliminary data.</text>
</comment>
<reference evidence="3 4" key="1">
    <citation type="journal article" date="2016" name="PLoS Pathog.">
        <title>Biosynthesis of antibiotic leucinostatins in bio-control fungus Purpureocillium lilacinum and their inhibition on phytophthora revealed by genome mining.</title>
        <authorList>
            <person name="Wang G."/>
            <person name="Liu Z."/>
            <person name="Lin R."/>
            <person name="Li E."/>
            <person name="Mao Z."/>
            <person name="Ling J."/>
            <person name="Yang Y."/>
            <person name="Yin W.B."/>
            <person name="Xie B."/>
        </authorList>
    </citation>
    <scope>NUCLEOTIDE SEQUENCE [LARGE SCALE GENOMIC DNA]</scope>
    <source>
        <strain evidence="3">170</strain>
    </source>
</reference>
<keyword evidence="4" id="KW-1185">Reference proteome</keyword>
<dbReference type="Gene3D" id="2.130.10.10">
    <property type="entry name" value="YVTN repeat-like/Quinoprotein amine dehydrogenase"/>
    <property type="match status" value="1"/>
</dbReference>
<dbReference type="Proteomes" id="UP000078397">
    <property type="component" value="Unassembled WGS sequence"/>
</dbReference>
<organism evidence="3 4">
    <name type="scientific">Pochonia chlamydosporia 170</name>
    <dbReference type="NCBI Taxonomy" id="1380566"/>
    <lineage>
        <taxon>Eukaryota</taxon>
        <taxon>Fungi</taxon>
        <taxon>Dikarya</taxon>
        <taxon>Ascomycota</taxon>
        <taxon>Pezizomycotina</taxon>
        <taxon>Sordariomycetes</taxon>
        <taxon>Hypocreomycetidae</taxon>
        <taxon>Hypocreales</taxon>
        <taxon>Clavicipitaceae</taxon>
        <taxon>Pochonia</taxon>
    </lineage>
</organism>
<evidence type="ECO:0000256" key="1">
    <source>
        <dbReference type="ARBA" id="ARBA00022574"/>
    </source>
</evidence>
<dbReference type="SUPFAM" id="SSF50978">
    <property type="entry name" value="WD40 repeat-like"/>
    <property type="match status" value="1"/>
</dbReference>
<dbReference type="STRING" id="1380566.A0A179F689"/>